<accession>A0A4Z0WIN6</accession>
<feature type="region of interest" description="Disordered" evidence="1">
    <location>
        <begin position="84"/>
        <end position="113"/>
    </location>
</feature>
<sequence length="113" mass="12909">MATPARKTVYRVMFIHQDKLYEVYCRSMAQGDLYGFLEIEEFIFGERSNLVVDPGEEKLKNEFAGVRRSYIPLHHIVRIDEVEQEGTGKIRDHKNPGGGSVTPFPQGARPVKD</sequence>
<proteinExistence type="predicted"/>
<evidence type="ECO:0000313" key="2">
    <source>
        <dbReference type="EMBL" id="TGG94995.1"/>
    </source>
</evidence>
<feature type="compositionally biased region" description="Basic and acidic residues" evidence="1">
    <location>
        <begin position="84"/>
        <end position="95"/>
    </location>
</feature>
<evidence type="ECO:0000313" key="3">
    <source>
        <dbReference type="Proteomes" id="UP000297475"/>
    </source>
</evidence>
<dbReference type="OrthoDB" id="9797173at2"/>
<dbReference type="InterPro" id="IPR014949">
    <property type="entry name" value="DUF1820"/>
</dbReference>
<comment type="caution">
    <text evidence="2">The sequence shown here is derived from an EMBL/GenBank/DDBJ whole genome shotgun (WGS) entry which is preliminary data.</text>
</comment>
<dbReference type="Proteomes" id="UP000297475">
    <property type="component" value="Unassembled WGS sequence"/>
</dbReference>
<protein>
    <submittedName>
        <fullName evidence="2">DUF1820 family protein</fullName>
    </submittedName>
</protein>
<dbReference type="AlphaFoldDB" id="A0A4Z0WIN6"/>
<gene>
    <name evidence="2" type="ORF">E4656_00765</name>
</gene>
<dbReference type="PIRSF" id="PIRSF028538">
    <property type="entry name" value="DUF1820"/>
    <property type="match status" value="1"/>
</dbReference>
<evidence type="ECO:0000256" key="1">
    <source>
        <dbReference type="SAM" id="MobiDB-lite"/>
    </source>
</evidence>
<organism evidence="2 3">
    <name type="scientific">Natronospirillum operosum</name>
    <dbReference type="NCBI Taxonomy" id="2759953"/>
    <lineage>
        <taxon>Bacteria</taxon>
        <taxon>Pseudomonadati</taxon>
        <taxon>Pseudomonadota</taxon>
        <taxon>Gammaproteobacteria</taxon>
        <taxon>Oceanospirillales</taxon>
        <taxon>Natronospirillaceae</taxon>
        <taxon>Natronospirillum</taxon>
    </lineage>
</organism>
<reference evidence="2 3" key="1">
    <citation type="submission" date="2019-04" db="EMBL/GenBank/DDBJ databases">
        <title>Natronospirillum operosus gen. nov., sp. nov., a haloalkaliphilic satellite isolated from decaying biomass of laboratory culture of cyanobacterium Geitlerinema sp. and proposal of Natronospirillaceae fam. nov. and Saccharospirillaceae fam. nov.</title>
        <authorList>
            <person name="Kevbrin V."/>
            <person name="Boltyanskaya Y."/>
            <person name="Koziaeva V."/>
            <person name="Grouzdev D.S."/>
            <person name="Park M."/>
            <person name="Cho J."/>
        </authorList>
    </citation>
    <scope>NUCLEOTIDE SEQUENCE [LARGE SCALE GENOMIC DNA]</scope>
    <source>
        <strain evidence="2 3">G-116</strain>
    </source>
</reference>
<dbReference type="EMBL" id="SRMF01000001">
    <property type="protein sequence ID" value="TGG94995.1"/>
    <property type="molecule type" value="Genomic_DNA"/>
</dbReference>
<name>A0A4Z0WIN6_9GAMM</name>
<dbReference type="Pfam" id="PF08850">
    <property type="entry name" value="DUF1820"/>
    <property type="match status" value="1"/>
</dbReference>
<keyword evidence="3" id="KW-1185">Reference proteome</keyword>